<dbReference type="AlphaFoldDB" id="U9TA33"/>
<evidence type="ECO:0000313" key="2">
    <source>
        <dbReference type="EMBL" id="POG59310.1"/>
    </source>
</evidence>
<proteinExistence type="predicted"/>
<name>U9TA33_RHIID</name>
<dbReference type="Proteomes" id="UP000018888">
    <property type="component" value="Unassembled WGS sequence"/>
</dbReference>
<gene>
    <name evidence="2" type="ORF">GLOIN_2v1848236</name>
    <name evidence="1" type="ORF">GLOINDRAFT_350236</name>
</gene>
<reference evidence="1" key="2">
    <citation type="submission" date="2013-07" db="EMBL/GenBank/DDBJ databases">
        <title>The genome of an arbuscular mycorrhizal fungus provides insights into the evolution of the oldest plant symbiosis.</title>
        <authorList>
            <consortium name="DOE Joint Genome Institute"/>
            <person name="Tisserant E."/>
            <person name="Malbreil M."/>
            <person name="Kuo A."/>
            <person name="Kohler A."/>
            <person name="Symeonidi A."/>
            <person name="Balestrini R."/>
            <person name="Charron P."/>
            <person name="Duensing N."/>
            <person name="Frei-dit-Frey N."/>
            <person name="Gianinazzi-Pearson V."/>
            <person name="Gilbert B."/>
            <person name="Handa Y."/>
            <person name="Hijri M."/>
            <person name="Kaul R."/>
            <person name="Kawaguchi M."/>
            <person name="Krajinski F."/>
            <person name="Lammers P."/>
            <person name="Lapierre D."/>
            <person name="Masclaux F.G."/>
            <person name="Murat C."/>
            <person name="Morin E."/>
            <person name="Ndikumana S."/>
            <person name="Pagni M."/>
            <person name="Petitpierre D."/>
            <person name="Requena N."/>
            <person name="Rosikiewicz P."/>
            <person name="Riley R."/>
            <person name="Saito K."/>
            <person name="San Clemente H."/>
            <person name="Shapiro H."/>
            <person name="van Tuinen D."/>
            <person name="Becard G."/>
            <person name="Bonfante P."/>
            <person name="Paszkowski U."/>
            <person name="Shachar-Hill Y."/>
            <person name="Young J.P."/>
            <person name="Sanders I.R."/>
            <person name="Henrissat B."/>
            <person name="Rensing S.A."/>
            <person name="Grigoriev I.V."/>
            <person name="Corradi N."/>
            <person name="Roux C."/>
            <person name="Martin F."/>
        </authorList>
    </citation>
    <scope>NUCLEOTIDE SEQUENCE</scope>
    <source>
        <strain evidence="1">DAOM 197198</strain>
    </source>
</reference>
<evidence type="ECO:0000313" key="3">
    <source>
        <dbReference type="Proteomes" id="UP000018888"/>
    </source>
</evidence>
<reference evidence="2 3" key="1">
    <citation type="journal article" date="2013" name="Proc. Natl. Acad. Sci. U.S.A.">
        <title>Genome of an arbuscular mycorrhizal fungus provides insight into the oldest plant symbiosis.</title>
        <authorList>
            <person name="Tisserant E."/>
            <person name="Malbreil M."/>
            <person name="Kuo A."/>
            <person name="Kohler A."/>
            <person name="Symeonidi A."/>
            <person name="Balestrini R."/>
            <person name="Charron P."/>
            <person name="Duensing N."/>
            <person name="Frei Dit Frey N."/>
            <person name="Gianinazzi-Pearson V."/>
            <person name="Gilbert L.B."/>
            <person name="Handa Y."/>
            <person name="Herr J.R."/>
            <person name="Hijri M."/>
            <person name="Koul R."/>
            <person name="Kawaguchi M."/>
            <person name="Krajinski F."/>
            <person name="Lammers P.J."/>
            <person name="Masclaux F.G."/>
            <person name="Murat C."/>
            <person name="Morin E."/>
            <person name="Ndikumana S."/>
            <person name="Pagni M."/>
            <person name="Petitpierre D."/>
            <person name="Requena N."/>
            <person name="Rosikiewicz P."/>
            <person name="Riley R."/>
            <person name="Saito K."/>
            <person name="San Clemente H."/>
            <person name="Shapiro H."/>
            <person name="van Tuinen D."/>
            <person name="Becard G."/>
            <person name="Bonfante P."/>
            <person name="Paszkowski U."/>
            <person name="Shachar-Hill Y.Y."/>
            <person name="Tuskan G.A."/>
            <person name="Young P.W."/>
            <person name="Sanders I.R."/>
            <person name="Henrissat B."/>
            <person name="Rensing S.A."/>
            <person name="Grigoriev I.V."/>
            <person name="Corradi N."/>
            <person name="Roux C."/>
            <person name="Martin F."/>
        </authorList>
    </citation>
    <scope>NUCLEOTIDE SEQUENCE [LARGE SCALE GENOMIC DNA]</scope>
    <source>
        <strain evidence="3">DAOM 181602 / DAOM 197198 / MUCL 43194</strain>
        <strain evidence="2">DAOM 197198</strain>
    </source>
</reference>
<evidence type="ECO:0000313" key="1">
    <source>
        <dbReference type="EMBL" id="ESA05004.1"/>
    </source>
</evidence>
<accession>U9TA33</accession>
<keyword evidence="3" id="KW-1185">Reference proteome</keyword>
<dbReference type="HOGENOM" id="CLU_111257_0_0_1"/>
<reference evidence="2 3" key="3">
    <citation type="journal article" date="2018" name="New Phytol.">
        <title>High intraspecific genome diversity in the model arbuscular mycorrhizal symbiont Rhizophagus irregularis.</title>
        <authorList>
            <person name="Chen E.C.H."/>
            <person name="Morin E."/>
            <person name="Beaudet D."/>
            <person name="Noel J."/>
            <person name="Yildirir G."/>
            <person name="Ndikumana S."/>
            <person name="Charron P."/>
            <person name="St-Onge C."/>
            <person name="Giorgi J."/>
            <person name="Kruger M."/>
            <person name="Marton T."/>
            <person name="Ropars J."/>
            <person name="Grigoriev I.V."/>
            <person name="Hainaut M."/>
            <person name="Henrissat B."/>
            <person name="Roux C."/>
            <person name="Martin F."/>
            <person name="Corradi N."/>
        </authorList>
    </citation>
    <scope>NUCLEOTIDE SEQUENCE [LARGE SCALE GENOMIC DNA]</scope>
    <source>
        <strain evidence="3">DAOM 181602 / DAOM 197198 / MUCL 43194</strain>
        <strain evidence="2">DAOM 197198</strain>
    </source>
</reference>
<dbReference type="VEuPathDB" id="FungiDB:RhiirFUN_023013"/>
<sequence length="207" mass="24232">MPRADRMKRWDYTELVKVLKFLNNNFNKWFENHMEACTAASKNTNIDRDASSIYSKVHTLIKDMENSIEADRSPTCNILRESKKISKLVRKICIKTRERTERTQIKESQEKKINRKSGGDFKVNIETNQVTTVGETSTNQMNQMGSFQMPIVIEEVKTLCNERIQGIETKRKEDIEKISQIQSEMIETLMDANNKINNKCEELKQYQ</sequence>
<dbReference type="EMBL" id="AUPC02000457">
    <property type="protein sequence ID" value="POG59310.1"/>
    <property type="molecule type" value="Genomic_DNA"/>
</dbReference>
<organism evidence="1">
    <name type="scientific">Rhizophagus irregularis (strain DAOM 181602 / DAOM 197198 / MUCL 43194)</name>
    <name type="common">Arbuscular mycorrhizal fungus</name>
    <name type="synonym">Glomus intraradices</name>
    <dbReference type="NCBI Taxonomy" id="747089"/>
    <lineage>
        <taxon>Eukaryota</taxon>
        <taxon>Fungi</taxon>
        <taxon>Fungi incertae sedis</taxon>
        <taxon>Mucoromycota</taxon>
        <taxon>Glomeromycotina</taxon>
        <taxon>Glomeromycetes</taxon>
        <taxon>Glomerales</taxon>
        <taxon>Glomeraceae</taxon>
        <taxon>Rhizophagus</taxon>
    </lineage>
</organism>
<protein>
    <submittedName>
        <fullName evidence="1">Uncharacterized protein</fullName>
    </submittedName>
</protein>
<dbReference type="EMBL" id="KI293636">
    <property type="protein sequence ID" value="ESA05004.1"/>
    <property type="molecule type" value="Genomic_DNA"/>
</dbReference>